<dbReference type="PANTHER" id="PTHR36766">
    <property type="entry name" value="PLANT BROAD-SPECTRUM MILDEW RESISTANCE PROTEIN RPW8"/>
    <property type="match status" value="1"/>
</dbReference>
<dbReference type="EMBL" id="KE346296">
    <property type="protein sequence ID" value="EXC32360.1"/>
    <property type="molecule type" value="Genomic_DNA"/>
</dbReference>
<dbReference type="PANTHER" id="PTHR36766:SF70">
    <property type="entry name" value="DISEASE RESISTANCE PROTEIN RGA4"/>
    <property type="match status" value="1"/>
</dbReference>
<evidence type="ECO:0000259" key="3">
    <source>
        <dbReference type="Pfam" id="PF23559"/>
    </source>
</evidence>
<keyword evidence="2" id="KW-0611">Plant defense</keyword>
<dbReference type="eggNOG" id="KOG4658">
    <property type="taxonomic scope" value="Eukaryota"/>
</dbReference>
<evidence type="ECO:0000256" key="2">
    <source>
        <dbReference type="ARBA" id="ARBA00022821"/>
    </source>
</evidence>
<keyword evidence="6" id="KW-1185">Reference proteome</keyword>
<evidence type="ECO:0000259" key="4">
    <source>
        <dbReference type="Pfam" id="PF23598"/>
    </source>
</evidence>
<sequence>MAQGLLELQDPSDDQCLEDVGSGYFVELLGRSFFQEVKVDRWGAVESCKMHDLMHDLAIEVAGTECAIVSLNSGGNIGKDTRHVSFDFNINSPKKISSSLVQTRKIRTVLLLDQGYNKWGKSTSNALRSNVKFTCTLDLNCSGITILPKSIGSFKHLRYLDLSDNNFKMLPNSIVNLVNLQTLRLNGCSRLRELPKDLKKLVNLKHLFYLKVI</sequence>
<dbReference type="SUPFAM" id="SSF52058">
    <property type="entry name" value="L domain-like"/>
    <property type="match status" value="1"/>
</dbReference>
<dbReference type="InterPro" id="IPR058922">
    <property type="entry name" value="WHD_DRP"/>
</dbReference>
<gene>
    <name evidence="5" type="ORF">L484_004702</name>
</gene>
<dbReference type="PROSITE" id="PS51450">
    <property type="entry name" value="LRR"/>
    <property type="match status" value="1"/>
</dbReference>
<reference evidence="6" key="1">
    <citation type="submission" date="2013-01" db="EMBL/GenBank/DDBJ databases">
        <title>Draft Genome Sequence of a Mulberry Tree, Morus notabilis C.K. Schneid.</title>
        <authorList>
            <person name="He N."/>
            <person name="Zhao S."/>
        </authorList>
    </citation>
    <scope>NUCLEOTIDE SEQUENCE</scope>
</reference>
<proteinExistence type="predicted"/>
<dbReference type="InterPro" id="IPR032675">
    <property type="entry name" value="LRR_dom_sf"/>
</dbReference>
<dbReference type="Pfam" id="PF23559">
    <property type="entry name" value="WHD_DRP"/>
    <property type="match status" value="1"/>
</dbReference>
<name>W9S9N1_9ROSA</name>
<feature type="domain" description="Disease resistance protein winged helix" evidence="3">
    <location>
        <begin position="1"/>
        <end position="58"/>
    </location>
</feature>
<evidence type="ECO:0000313" key="5">
    <source>
        <dbReference type="EMBL" id="EXC32360.1"/>
    </source>
</evidence>
<organism evidence="5 6">
    <name type="scientific">Morus notabilis</name>
    <dbReference type="NCBI Taxonomy" id="981085"/>
    <lineage>
        <taxon>Eukaryota</taxon>
        <taxon>Viridiplantae</taxon>
        <taxon>Streptophyta</taxon>
        <taxon>Embryophyta</taxon>
        <taxon>Tracheophyta</taxon>
        <taxon>Spermatophyta</taxon>
        <taxon>Magnoliopsida</taxon>
        <taxon>eudicotyledons</taxon>
        <taxon>Gunneridae</taxon>
        <taxon>Pentapetalae</taxon>
        <taxon>rosids</taxon>
        <taxon>fabids</taxon>
        <taxon>Rosales</taxon>
        <taxon>Moraceae</taxon>
        <taxon>Moreae</taxon>
        <taxon>Morus</taxon>
    </lineage>
</organism>
<dbReference type="GO" id="GO:0006952">
    <property type="term" value="P:defense response"/>
    <property type="evidence" value="ECO:0007669"/>
    <property type="project" value="UniProtKB-KW"/>
</dbReference>
<evidence type="ECO:0000256" key="1">
    <source>
        <dbReference type="ARBA" id="ARBA00022737"/>
    </source>
</evidence>
<dbReference type="Gene3D" id="3.80.10.10">
    <property type="entry name" value="Ribonuclease Inhibitor"/>
    <property type="match status" value="1"/>
</dbReference>
<protein>
    <submittedName>
        <fullName evidence="5">Putative disease resistance protein</fullName>
    </submittedName>
</protein>
<dbReference type="InterPro" id="IPR001611">
    <property type="entry name" value="Leu-rich_rpt"/>
</dbReference>
<evidence type="ECO:0000313" key="6">
    <source>
        <dbReference type="Proteomes" id="UP000030645"/>
    </source>
</evidence>
<keyword evidence="1" id="KW-0677">Repeat</keyword>
<dbReference type="AlphaFoldDB" id="W9S9N1"/>
<dbReference type="Pfam" id="PF23598">
    <property type="entry name" value="LRR_14"/>
    <property type="match status" value="1"/>
</dbReference>
<dbReference type="Proteomes" id="UP000030645">
    <property type="component" value="Unassembled WGS sequence"/>
</dbReference>
<accession>W9S9N1</accession>
<dbReference type="InterPro" id="IPR055414">
    <property type="entry name" value="LRR_R13L4/SHOC2-like"/>
</dbReference>
<feature type="domain" description="Disease resistance R13L4/SHOC-2-like LRR" evidence="4">
    <location>
        <begin position="136"/>
        <end position="208"/>
    </location>
</feature>